<reference evidence="4 5" key="1">
    <citation type="submission" date="2022-06" db="EMBL/GenBank/DDBJ databases">
        <title>Thiomicrohabdus sp. nov, an obligately chemolithoautotrophic, sulfur-oxidizing bacterium isolated from beach of Guanyin Mountain. Amoy.</title>
        <authorList>
            <person name="Zhu H."/>
        </authorList>
    </citation>
    <scope>NUCLEOTIDE SEQUENCE [LARGE SCALE GENOMIC DNA]</scope>
    <source>
        <strain evidence="4 5">XGS-01</strain>
    </source>
</reference>
<keyword evidence="1" id="KW-0472">Membrane</keyword>
<dbReference type="EMBL" id="CP102381">
    <property type="protein sequence ID" value="WEJ62123.1"/>
    <property type="molecule type" value="Genomic_DNA"/>
</dbReference>
<dbReference type="Pfam" id="PF19040">
    <property type="entry name" value="SGNH"/>
    <property type="match status" value="1"/>
</dbReference>
<dbReference type="GO" id="GO:0016746">
    <property type="term" value="F:acyltransferase activity"/>
    <property type="evidence" value="ECO:0007669"/>
    <property type="project" value="UniProtKB-KW"/>
</dbReference>
<proteinExistence type="predicted"/>
<feature type="domain" description="SGNH" evidence="3">
    <location>
        <begin position="390"/>
        <end position="636"/>
    </location>
</feature>
<evidence type="ECO:0000259" key="2">
    <source>
        <dbReference type="Pfam" id="PF01757"/>
    </source>
</evidence>
<evidence type="ECO:0000313" key="5">
    <source>
        <dbReference type="Proteomes" id="UP001222275"/>
    </source>
</evidence>
<sequence length="647" mass="74296">MKFRQDINALRAVAIIGVILFHFNNEWLPGGFSGVDVFFVISGFLMTSIVFRGLESDSFSLFKFYVSRANRIIPALAFLCLVLMVFGWFYLAPDDYKTLGKHVLSSMEFSSNFTYLNESGYFDKSAYTKWLLHTWSLSVEWQFYILFPIILMVLKKYLNVQNLKKVFLISTIFTFVIAFFLSYSNPLSAFYLLPARVWELLLGGVAFLYPLAIQDKNKKRMELLGVSLIILGYFLVTEQTVWPGYMALVPVIGTYLIIVSNRQDSLLTNNLILQFIGKWSYSIYLWHWPLVVFGIYFSITNWWLFGIPLSIILGYLSYRFIESIKFPTYDLWSSIFKVKPMWMFLFTGILAAGAYNTNGYDFHYPQKLQVIGKEPFNGPLRGLHCQNYDNQKECQFGKGDVAAIVMGDSHSGAMIRGIDALYHDKGAVVDWTLGACPTLSGVSRYRQKKWTSVCGDYVDSVIKRASTKYQGVPIFIINRTAYYIDGDTESDRMNDQTILVKWQNKIFRPSSTFDMKSKLAKGFIETACKLSKTNPIIMVRDTPEYPFDVPTEMQKSLILNGELSRVKISRKSFTERNKWSDYIRTQAQKECGVKVLDLTDAFCDQDYCYGDKNGHAMYIDGDHLSPYGSSLTIPLMSEKLKSMNINF</sequence>
<keyword evidence="1" id="KW-1133">Transmembrane helix</keyword>
<name>A0ABY8C826_9GAMM</name>
<keyword evidence="5" id="KW-1185">Reference proteome</keyword>
<feature type="transmembrane region" description="Helical" evidence="1">
    <location>
        <begin position="242"/>
        <end position="259"/>
    </location>
</feature>
<feature type="transmembrane region" description="Helical" evidence="1">
    <location>
        <begin position="72"/>
        <end position="91"/>
    </location>
</feature>
<keyword evidence="4" id="KW-0808">Transferase</keyword>
<dbReference type="Proteomes" id="UP001222275">
    <property type="component" value="Chromosome"/>
</dbReference>
<keyword evidence="4" id="KW-0012">Acyltransferase</keyword>
<organism evidence="4 5">
    <name type="scientific">Thiomicrorhabdus lithotrophica</name>
    <dbReference type="NCBI Taxonomy" id="2949997"/>
    <lineage>
        <taxon>Bacteria</taxon>
        <taxon>Pseudomonadati</taxon>
        <taxon>Pseudomonadota</taxon>
        <taxon>Gammaproteobacteria</taxon>
        <taxon>Thiotrichales</taxon>
        <taxon>Piscirickettsiaceae</taxon>
        <taxon>Thiomicrorhabdus</taxon>
    </lineage>
</organism>
<dbReference type="PANTHER" id="PTHR23028">
    <property type="entry name" value="ACETYLTRANSFERASE"/>
    <property type="match status" value="1"/>
</dbReference>
<feature type="transmembrane region" description="Helical" evidence="1">
    <location>
        <begin position="303"/>
        <end position="321"/>
    </location>
</feature>
<feature type="transmembrane region" description="Helical" evidence="1">
    <location>
        <begin position="342"/>
        <end position="360"/>
    </location>
</feature>
<gene>
    <name evidence="4" type="ORF">NR989_08885</name>
</gene>
<dbReference type="InterPro" id="IPR043968">
    <property type="entry name" value="SGNH"/>
</dbReference>
<accession>A0ABY8C826</accession>
<dbReference type="InterPro" id="IPR050879">
    <property type="entry name" value="Acyltransferase_3"/>
</dbReference>
<dbReference type="PANTHER" id="PTHR23028:SF53">
    <property type="entry name" value="ACYL_TRANSF_3 DOMAIN-CONTAINING PROTEIN"/>
    <property type="match status" value="1"/>
</dbReference>
<feature type="transmembrane region" description="Helical" evidence="1">
    <location>
        <begin position="30"/>
        <end position="51"/>
    </location>
</feature>
<feature type="domain" description="Acyltransferase 3" evidence="2">
    <location>
        <begin position="6"/>
        <end position="318"/>
    </location>
</feature>
<feature type="transmembrane region" description="Helical" evidence="1">
    <location>
        <begin position="221"/>
        <end position="236"/>
    </location>
</feature>
<feature type="transmembrane region" description="Helical" evidence="1">
    <location>
        <begin position="166"/>
        <end position="183"/>
    </location>
</feature>
<keyword evidence="1" id="KW-0812">Transmembrane</keyword>
<evidence type="ECO:0000313" key="4">
    <source>
        <dbReference type="EMBL" id="WEJ62123.1"/>
    </source>
</evidence>
<feature type="transmembrane region" description="Helical" evidence="1">
    <location>
        <begin position="7"/>
        <end position="24"/>
    </location>
</feature>
<dbReference type="InterPro" id="IPR002656">
    <property type="entry name" value="Acyl_transf_3_dom"/>
</dbReference>
<feature type="transmembrane region" description="Helical" evidence="1">
    <location>
        <begin position="189"/>
        <end position="209"/>
    </location>
</feature>
<dbReference type="Pfam" id="PF01757">
    <property type="entry name" value="Acyl_transf_3"/>
    <property type="match status" value="1"/>
</dbReference>
<feature type="transmembrane region" description="Helical" evidence="1">
    <location>
        <begin position="130"/>
        <end position="154"/>
    </location>
</feature>
<evidence type="ECO:0000259" key="3">
    <source>
        <dbReference type="Pfam" id="PF19040"/>
    </source>
</evidence>
<dbReference type="RefSeq" id="WP_275594380.1">
    <property type="nucleotide sequence ID" value="NZ_CP102381.1"/>
</dbReference>
<protein>
    <submittedName>
        <fullName evidence="4">Acyltransferase</fullName>
    </submittedName>
</protein>
<evidence type="ECO:0000256" key="1">
    <source>
        <dbReference type="SAM" id="Phobius"/>
    </source>
</evidence>